<dbReference type="InterPro" id="IPR036249">
    <property type="entry name" value="Thioredoxin-like_sf"/>
</dbReference>
<feature type="domain" description="GST N-terminal" evidence="1">
    <location>
        <begin position="31"/>
        <end position="102"/>
    </location>
</feature>
<organism evidence="3 4">
    <name type="scientific">Calocera cornea HHB12733</name>
    <dbReference type="NCBI Taxonomy" id="1353952"/>
    <lineage>
        <taxon>Eukaryota</taxon>
        <taxon>Fungi</taxon>
        <taxon>Dikarya</taxon>
        <taxon>Basidiomycota</taxon>
        <taxon>Agaricomycotina</taxon>
        <taxon>Dacrymycetes</taxon>
        <taxon>Dacrymycetales</taxon>
        <taxon>Dacrymycetaceae</taxon>
        <taxon>Calocera</taxon>
    </lineage>
</organism>
<evidence type="ECO:0000313" key="3">
    <source>
        <dbReference type="EMBL" id="KZT62347.1"/>
    </source>
</evidence>
<dbReference type="EMBL" id="KV423917">
    <property type="protein sequence ID" value="KZT62347.1"/>
    <property type="molecule type" value="Genomic_DNA"/>
</dbReference>
<proteinExistence type="predicted"/>
<dbReference type="SUPFAM" id="SSF47616">
    <property type="entry name" value="GST C-terminal domain-like"/>
    <property type="match status" value="1"/>
</dbReference>
<accession>A0A165JW05</accession>
<dbReference type="Gene3D" id="1.20.1050.10">
    <property type="match status" value="1"/>
</dbReference>
<dbReference type="InterPro" id="IPR004045">
    <property type="entry name" value="Glutathione_S-Trfase_N"/>
</dbReference>
<dbReference type="Pfam" id="PF22041">
    <property type="entry name" value="GST_C_7"/>
    <property type="match status" value="1"/>
</dbReference>
<dbReference type="InterPro" id="IPR054416">
    <property type="entry name" value="GST_UstS-like_C"/>
</dbReference>
<evidence type="ECO:0000259" key="1">
    <source>
        <dbReference type="Pfam" id="PF13417"/>
    </source>
</evidence>
<dbReference type="OrthoDB" id="4951845at2759"/>
<protein>
    <submittedName>
        <fullName evidence="3">Uncharacterized protein</fullName>
    </submittedName>
</protein>
<dbReference type="Gene3D" id="3.40.30.10">
    <property type="entry name" value="Glutaredoxin"/>
    <property type="match status" value="1"/>
</dbReference>
<evidence type="ECO:0000313" key="4">
    <source>
        <dbReference type="Proteomes" id="UP000076842"/>
    </source>
</evidence>
<dbReference type="Proteomes" id="UP000076842">
    <property type="component" value="Unassembled WGS sequence"/>
</dbReference>
<name>A0A165JW05_9BASI</name>
<dbReference type="AlphaFoldDB" id="A0A165JW05"/>
<dbReference type="InterPro" id="IPR036282">
    <property type="entry name" value="Glutathione-S-Trfase_C_sf"/>
</dbReference>
<dbReference type="Pfam" id="PF13417">
    <property type="entry name" value="GST_N_3"/>
    <property type="match status" value="1"/>
</dbReference>
<feature type="domain" description="Glutathione S-transferase UstS-like C-terminal" evidence="2">
    <location>
        <begin position="112"/>
        <end position="212"/>
    </location>
</feature>
<dbReference type="InParanoid" id="A0A165JW05"/>
<evidence type="ECO:0000259" key="2">
    <source>
        <dbReference type="Pfam" id="PF22041"/>
    </source>
</evidence>
<gene>
    <name evidence="3" type="ORF">CALCODRAFT_505659</name>
</gene>
<sequence length="252" mass="28518">MSSSASTAQSASDDEIIFYDLKCGTPGECWSPHCWKTRLALQFKGVKFRTVWVSYPDIKSVVGHTQPGVDAPTLPVIQHGALFIADSWSIVQYLEEHFPAPPLLLPSRQSVHFFQSYCEGVLAPSVRPFIIPRVPKFLDERGREYFIRTREATLGMKLEEIAKGHTIYEFRTPLGPVAKNLNEYGPYLGGEQISYMDLILLGMLQWFDRAEHEAVQTILGMYKKPDGTAVIQEWYDKVKYLAVSQPESEGNL</sequence>
<dbReference type="STRING" id="1353952.A0A165JW05"/>
<dbReference type="SUPFAM" id="SSF52833">
    <property type="entry name" value="Thioredoxin-like"/>
    <property type="match status" value="1"/>
</dbReference>
<keyword evidence="4" id="KW-1185">Reference proteome</keyword>
<reference evidence="3 4" key="1">
    <citation type="journal article" date="2016" name="Mol. Biol. Evol.">
        <title>Comparative Genomics of Early-Diverging Mushroom-Forming Fungi Provides Insights into the Origins of Lignocellulose Decay Capabilities.</title>
        <authorList>
            <person name="Nagy L.G."/>
            <person name="Riley R."/>
            <person name="Tritt A."/>
            <person name="Adam C."/>
            <person name="Daum C."/>
            <person name="Floudas D."/>
            <person name="Sun H."/>
            <person name="Yadav J.S."/>
            <person name="Pangilinan J."/>
            <person name="Larsson K.H."/>
            <person name="Matsuura K."/>
            <person name="Barry K."/>
            <person name="Labutti K."/>
            <person name="Kuo R."/>
            <person name="Ohm R.A."/>
            <person name="Bhattacharya S.S."/>
            <person name="Shirouzu T."/>
            <person name="Yoshinaga Y."/>
            <person name="Martin F.M."/>
            <person name="Grigoriev I.V."/>
            <person name="Hibbett D.S."/>
        </authorList>
    </citation>
    <scope>NUCLEOTIDE SEQUENCE [LARGE SCALE GENOMIC DNA]</scope>
    <source>
        <strain evidence="3 4">HHB12733</strain>
    </source>
</reference>